<keyword evidence="3" id="KW-0809">Transit peptide</keyword>
<dbReference type="GO" id="GO:0006353">
    <property type="term" value="P:DNA-templated transcription termination"/>
    <property type="evidence" value="ECO:0007669"/>
    <property type="project" value="UniProtKB-KW"/>
</dbReference>
<dbReference type="GO" id="GO:0003676">
    <property type="term" value="F:nucleic acid binding"/>
    <property type="evidence" value="ECO:0007669"/>
    <property type="project" value="InterPro"/>
</dbReference>
<comment type="similarity">
    <text evidence="1">Belongs to the mTERF family.</text>
</comment>
<dbReference type="AlphaFoldDB" id="A0A6J1DPE0"/>
<proteinExistence type="inferred from homology"/>
<protein>
    <submittedName>
        <fullName evidence="5">Uncharacterized protein LOC111023077</fullName>
    </submittedName>
</protein>
<dbReference type="InterPro" id="IPR003690">
    <property type="entry name" value="MTERF"/>
</dbReference>
<sequence length="386" mass="43804">MFRILGLKIFSPSSRRIAVATSFFNNLGFQRDDKFFSVLADKGSFERSSIVLYLVNSCGMASETALDVAAKVNFKTPSEPDLVLSLLRSQGLTKTQISKVIKIFPSLLFFNSDRTLLPKFEFLHSIGLSKSECAVIVYSCPFLLGSSLKNHLIPCYNYLKSVLVEDEKVLKCLKRSPRAFRQDLRGKIAPNIAFLRTSGVSEVAISYLVSNFPDSAFLNHSKFCNIVNRVRDLGSDPSKIVFVEAIRVLSGMTSLTWERKFEAYRKCGWSKDQTLLAFKKYPPCLILSEEKIFKTMEFFVQKMGLKPEDIATRPTVMVFSLEKRIIPRCSVVQSLYSKGLLKKELIITSILHPTEKTFLEKYVTKFPKDVAWLLHLYTGEVKVFDA</sequence>
<evidence type="ECO:0000256" key="3">
    <source>
        <dbReference type="ARBA" id="ARBA00022946"/>
    </source>
</evidence>
<dbReference type="SMART" id="SM00733">
    <property type="entry name" value="Mterf"/>
    <property type="match status" value="5"/>
</dbReference>
<accession>A0A6J1DPE0</accession>
<dbReference type="PANTHER" id="PTHR13068:SF133">
    <property type="entry name" value="MITOCHONDRIAL TRANSCRIPTION TERMINATION FACTOR FAMILY PROTEIN"/>
    <property type="match status" value="1"/>
</dbReference>
<keyword evidence="4" id="KW-1185">Reference proteome</keyword>
<keyword evidence="2" id="KW-0806">Transcription termination</keyword>
<dbReference type="RefSeq" id="XP_022156115.1">
    <property type="nucleotide sequence ID" value="XM_022300423.1"/>
</dbReference>
<evidence type="ECO:0000256" key="2">
    <source>
        <dbReference type="ARBA" id="ARBA00022472"/>
    </source>
</evidence>
<evidence type="ECO:0000256" key="1">
    <source>
        <dbReference type="ARBA" id="ARBA00007692"/>
    </source>
</evidence>
<dbReference type="InterPro" id="IPR038538">
    <property type="entry name" value="MTERF_sf"/>
</dbReference>
<dbReference type="OrthoDB" id="637682at2759"/>
<keyword evidence="2" id="KW-0804">Transcription</keyword>
<dbReference type="GeneID" id="111023077"/>
<dbReference type="KEGG" id="mcha:111023077"/>
<gene>
    <name evidence="5" type="primary">LOC111023077</name>
</gene>
<organism evidence="4 5">
    <name type="scientific">Momordica charantia</name>
    <name type="common">Bitter gourd</name>
    <name type="synonym">Balsam pear</name>
    <dbReference type="NCBI Taxonomy" id="3673"/>
    <lineage>
        <taxon>Eukaryota</taxon>
        <taxon>Viridiplantae</taxon>
        <taxon>Streptophyta</taxon>
        <taxon>Embryophyta</taxon>
        <taxon>Tracheophyta</taxon>
        <taxon>Spermatophyta</taxon>
        <taxon>Magnoliopsida</taxon>
        <taxon>eudicotyledons</taxon>
        <taxon>Gunneridae</taxon>
        <taxon>Pentapetalae</taxon>
        <taxon>rosids</taxon>
        <taxon>fabids</taxon>
        <taxon>Cucurbitales</taxon>
        <taxon>Cucurbitaceae</taxon>
        <taxon>Momordiceae</taxon>
        <taxon>Momordica</taxon>
    </lineage>
</organism>
<dbReference type="Proteomes" id="UP000504603">
    <property type="component" value="Unplaced"/>
</dbReference>
<dbReference type="Gene3D" id="1.25.70.10">
    <property type="entry name" value="Transcription termination factor 3, mitochondrial"/>
    <property type="match status" value="2"/>
</dbReference>
<evidence type="ECO:0000313" key="4">
    <source>
        <dbReference type="Proteomes" id="UP000504603"/>
    </source>
</evidence>
<keyword evidence="2" id="KW-0805">Transcription regulation</keyword>
<reference evidence="5" key="1">
    <citation type="submission" date="2025-08" db="UniProtKB">
        <authorList>
            <consortium name="RefSeq"/>
        </authorList>
    </citation>
    <scope>IDENTIFICATION</scope>
    <source>
        <strain evidence="5">OHB3-1</strain>
    </source>
</reference>
<dbReference type="PANTHER" id="PTHR13068">
    <property type="entry name" value="CGI-12 PROTEIN-RELATED"/>
    <property type="match status" value="1"/>
</dbReference>
<evidence type="ECO:0000313" key="5">
    <source>
        <dbReference type="RefSeq" id="XP_022156115.1"/>
    </source>
</evidence>
<name>A0A6J1DPE0_MOMCH</name>
<dbReference type="Pfam" id="PF02536">
    <property type="entry name" value="mTERF"/>
    <property type="match status" value="2"/>
</dbReference>
<dbReference type="FunFam" id="1.25.70.10:FF:000001">
    <property type="entry name" value="Mitochondrial transcription termination factor-like"/>
    <property type="match status" value="1"/>
</dbReference>